<keyword evidence="1" id="KW-0812">Transmembrane</keyword>
<accession>A0A7H9BRY2</accession>
<protein>
    <submittedName>
        <fullName evidence="2">Uncharacterized protein</fullName>
    </submittedName>
</protein>
<dbReference type="AlphaFoldDB" id="A0A7H9BRY2"/>
<keyword evidence="1" id="KW-1133">Transmembrane helix</keyword>
<dbReference type="Proteomes" id="UP000509322">
    <property type="component" value="Chromosome 1"/>
</dbReference>
<organism evidence="2 3">
    <name type="scientific">Paracoccus pantotrophus</name>
    <name type="common">Thiosphaera pantotropha</name>
    <dbReference type="NCBI Taxonomy" id="82367"/>
    <lineage>
        <taxon>Bacteria</taxon>
        <taxon>Pseudomonadati</taxon>
        <taxon>Pseudomonadota</taxon>
        <taxon>Alphaproteobacteria</taxon>
        <taxon>Rhodobacterales</taxon>
        <taxon>Paracoccaceae</taxon>
        <taxon>Paracoccus</taxon>
    </lineage>
</organism>
<gene>
    <name evidence="2" type="ORF">HYQ43_07700</name>
</gene>
<name>A0A7H9BRY2_PARPN</name>
<feature type="transmembrane region" description="Helical" evidence="1">
    <location>
        <begin position="61"/>
        <end position="82"/>
    </location>
</feature>
<feature type="transmembrane region" description="Helical" evidence="1">
    <location>
        <begin position="32"/>
        <end position="55"/>
    </location>
</feature>
<dbReference type="RefSeq" id="WP_155984414.1">
    <property type="nucleotide sequence ID" value="NZ_CP058689.1"/>
</dbReference>
<evidence type="ECO:0000256" key="1">
    <source>
        <dbReference type="SAM" id="Phobius"/>
    </source>
</evidence>
<sequence length="104" mass="10950">MTRSAMLTKYHCAETADSEAFEYDYGSPGGELVIYVLAATIGGLIGVSLALFLGLPLLGVFLAYSLGGIGLVIVAAAGLFLARSVRKSMTLAIRQNRSGYSQQD</sequence>
<evidence type="ECO:0000313" key="2">
    <source>
        <dbReference type="EMBL" id="QLH14120.1"/>
    </source>
</evidence>
<reference evidence="2 3" key="1">
    <citation type="submission" date="2020-07" db="EMBL/GenBank/DDBJ databases">
        <title>The complete genome of Paracoccus pantotrophus ACCC 10489.</title>
        <authorList>
            <person name="Si Y."/>
        </authorList>
    </citation>
    <scope>NUCLEOTIDE SEQUENCE [LARGE SCALE GENOMIC DNA]</scope>
    <source>
        <strain evidence="2 3">ACCC10489</strain>
    </source>
</reference>
<dbReference type="EMBL" id="CP058689">
    <property type="protein sequence ID" value="QLH14120.1"/>
    <property type="molecule type" value="Genomic_DNA"/>
</dbReference>
<keyword evidence="1" id="KW-0472">Membrane</keyword>
<proteinExistence type="predicted"/>
<evidence type="ECO:0000313" key="3">
    <source>
        <dbReference type="Proteomes" id="UP000509322"/>
    </source>
</evidence>